<feature type="transmembrane region" description="Helical" evidence="1">
    <location>
        <begin position="139"/>
        <end position="162"/>
    </location>
</feature>
<dbReference type="AlphaFoldDB" id="A0A3N5Y9D8"/>
<feature type="transmembrane region" description="Helical" evidence="1">
    <location>
        <begin position="107"/>
        <end position="127"/>
    </location>
</feature>
<keyword evidence="3" id="KW-1185">Reference proteome</keyword>
<feature type="transmembrane region" description="Helical" evidence="1">
    <location>
        <begin position="353"/>
        <end position="369"/>
    </location>
</feature>
<evidence type="ECO:0000313" key="3">
    <source>
        <dbReference type="Proteomes" id="UP000275281"/>
    </source>
</evidence>
<organism evidence="2 3">
    <name type="scientific">Alteromonas sediminis</name>
    <dbReference type="NCBI Taxonomy" id="2259342"/>
    <lineage>
        <taxon>Bacteria</taxon>
        <taxon>Pseudomonadati</taxon>
        <taxon>Pseudomonadota</taxon>
        <taxon>Gammaproteobacteria</taxon>
        <taxon>Alteromonadales</taxon>
        <taxon>Alteromonadaceae</taxon>
        <taxon>Alteromonas/Salinimonas group</taxon>
        <taxon>Alteromonas</taxon>
    </lineage>
</organism>
<evidence type="ECO:0000256" key="1">
    <source>
        <dbReference type="SAM" id="Phobius"/>
    </source>
</evidence>
<keyword evidence="1" id="KW-0472">Membrane</keyword>
<feature type="transmembrane region" description="Helical" evidence="1">
    <location>
        <begin position="212"/>
        <end position="231"/>
    </location>
</feature>
<evidence type="ECO:0000313" key="2">
    <source>
        <dbReference type="EMBL" id="RPJ67849.1"/>
    </source>
</evidence>
<evidence type="ECO:0008006" key="4">
    <source>
        <dbReference type="Google" id="ProtNLM"/>
    </source>
</evidence>
<name>A0A3N5Y9D8_9ALTE</name>
<sequence>MFEHLFFTLSVILVFARILWEFFVNKGKISPLAIYSFCYLYFCFGPYLADVLGFGIYSGIQRDYMDEAAFVFFLAIATLALFPSNFVAKLDMPYRLVIKEPVLVKQITRLLLTVPVALLFALALAKIGFAPLDKVQRIAAVGIFHYVILTLWPLCLFCYLTVAPKHALSRGEAWSFAAIILLYFSYCFYMGERDFALIGVPLVFWFYKDKPLPLWKLSVGVVVAAVGFTLMSAGRSSEFDGGGLASFLNQGSNLMVTTNIILWLEQGQLVSWGASYFSSFINMLTLGAIKLTTPLSIWFSREYSPAANDGAFGFSIEGEALINFGIAGIPFLFAFIAFFLAWTYRGFLQNRPMGVLLTYYALFYFVYAIRGESLILFKAFIYSVIIFVGLLFISQRGRLYFQV</sequence>
<dbReference type="OrthoDB" id="6379030at2"/>
<dbReference type="Proteomes" id="UP000275281">
    <property type="component" value="Unassembled WGS sequence"/>
</dbReference>
<feature type="transmembrane region" description="Helical" evidence="1">
    <location>
        <begin position="32"/>
        <end position="57"/>
    </location>
</feature>
<feature type="transmembrane region" description="Helical" evidence="1">
    <location>
        <begin position="276"/>
        <end position="300"/>
    </location>
</feature>
<dbReference type="RefSeq" id="WP_124025852.1">
    <property type="nucleotide sequence ID" value="NZ_JBHRSN010000005.1"/>
</dbReference>
<keyword evidence="1" id="KW-1133">Transmembrane helix</keyword>
<comment type="caution">
    <text evidence="2">The sequence shown here is derived from an EMBL/GenBank/DDBJ whole genome shotgun (WGS) entry which is preliminary data.</text>
</comment>
<proteinExistence type="predicted"/>
<feature type="transmembrane region" description="Helical" evidence="1">
    <location>
        <begin position="375"/>
        <end position="393"/>
    </location>
</feature>
<gene>
    <name evidence="2" type="ORF">DRW07_00070</name>
</gene>
<feature type="transmembrane region" description="Helical" evidence="1">
    <location>
        <begin position="174"/>
        <end position="191"/>
    </location>
</feature>
<dbReference type="EMBL" id="RPOK01000001">
    <property type="protein sequence ID" value="RPJ67849.1"/>
    <property type="molecule type" value="Genomic_DNA"/>
</dbReference>
<feature type="transmembrane region" description="Helical" evidence="1">
    <location>
        <begin position="69"/>
        <end position="87"/>
    </location>
</feature>
<reference evidence="2 3" key="1">
    <citation type="submission" date="2018-11" db="EMBL/GenBank/DDBJ databases">
        <authorList>
            <person name="Ye M.-Q."/>
            <person name="Du Z.-J."/>
        </authorList>
    </citation>
    <scope>NUCLEOTIDE SEQUENCE [LARGE SCALE GENOMIC DNA]</scope>
    <source>
        <strain evidence="2 3">U0105</strain>
    </source>
</reference>
<accession>A0A3N5Y9D8</accession>
<keyword evidence="1" id="KW-0812">Transmembrane</keyword>
<protein>
    <recommendedName>
        <fullName evidence="4">Oligosaccharide repeat unit polymerase</fullName>
    </recommendedName>
</protein>
<feature type="transmembrane region" description="Helical" evidence="1">
    <location>
        <begin position="320"/>
        <end position="341"/>
    </location>
</feature>